<comment type="subcellular location">
    <subcellularLocation>
        <location evidence="1">Cytoplasm</location>
        <location evidence="1">Cytoskeleton</location>
        <location evidence="1">Cilium basal body</location>
    </subcellularLocation>
</comment>
<sequence>MSAGVPRERGGRRNSGLRQSRGRTDAPHTSRRREGGTANTETTEALSLISTFDTPQSSWHNSRPASTLLSSVGLNATGKSGDMALFSDSGIFQRGSNLAYRGLFQSPLPLLGNSGGADVSPLRYRTDLDKHVIHFAFQRFPHSIEIVEDEDVMSNDWHFFWMTVGRVRTIFSTAEYRLSESQIINHFPNHYELTRKDLMYKNIKKYIRDGNNAHPAARCTPPPWTTYEHTERVPNLLRFADCVPVTYNIPNDLHMLKEEFKRQPGSTWIVKPTSLSQGRGIFLINRIVQLKKWLKERKEMDEVEGLPPTAYVISKYVANPLLIGGRKFDLRLYVLVTSFKPLVAYLHEQGFARFCATPYAANALKDDNLCSHLTNVALQKGEETYNEMHGGKWSLANLCLFVQGRYGAVCADRLMRSIEFTIYHSLKAMENVMFNDRHCFELYGYDILIDDCLQPHLIEVNSSPSLSTTTLSDRLLKEEVLADVLSIIFPPFFPSSRAMPYWEYRLRTDLTTAVPSGFRLLHVEA</sequence>
<evidence type="ECO:0000256" key="2">
    <source>
        <dbReference type="ARBA" id="ARBA00006118"/>
    </source>
</evidence>
<evidence type="ECO:0000313" key="12">
    <source>
        <dbReference type="EMBL" id="ESL11433.1"/>
    </source>
</evidence>
<dbReference type="GO" id="GO:0000226">
    <property type="term" value="P:microtubule cytoskeleton organization"/>
    <property type="evidence" value="ECO:0007669"/>
    <property type="project" value="TreeGrafter"/>
</dbReference>
<dbReference type="GO" id="GO:0070740">
    <property type="term" value="F:tubulin-glutamic acid ligase activity"/>
    <property type="evidence" value="ECO:0007669"/>
    <property type="project" value="TreeGrafter"/>
</dbReference>
<evidence type="ECO:0000256" key="7">
    <source>
        <dbReference type="ARBA" id="ARBA00022840"/>
    </source>
</evidence>
<keyword evidence="3" id="KW-0963">Cytoplasm</keyword>
<evidence type="ECO:0000256" key="6">
    <source>
        <dbReference type="ARBA" id="ARBA00022741"/>
    </source>
</evidence>
<evidence type="ECO:0000256" key="3">
    <source>
        <dbReference type="ARBA" id="ARBA00022490"/>
    </source>
</evidence>
<evidence type="ECO:0000256" key="4">
    <source>
        <dbReference type="ARBA" id="ARBA00022598"/>
    </source>
</evidence>
<dbReference type="Gene3D" id="3.30.470.20">
    <property type="entry name" value="ATP-grasp fold, B domain"/>
    <property type="match status" value="1"/>
</dbReference>
<feature type="compositionally biased region" description="Basic and acidic residues" evidence="11">
    <location>
        <begin position="1"/>
        <end position="11"/>
    </location>
</feature>
<dbReference type="GO" id="GO:0005524">
    <property type="term" value="F:ATP binding"/>
    <property type="evidence" value="ECO:0007669"/>
    <property type="project" value="UniProtKB-KW"/>
</dbReference>
<keyword evidence="13" id="KW-1185">Reference proteome</keyword>
<organism evidence="12 13">
    <name type="scientific">Trypanosoma rangeli SC58</name>
    <dbReference type="NCBI Taxonomy" id="429131"/>
    <lineage>
        <taxon>Eukaryota</taxon>
        <taxon>Discoba</taxon>
        <taxon>Euglenozoa</taxon>
        <taxon>Kinetoplastea</taxon>
        <taxon>Metakinetoplastina</taxon>
        <taxon>Trypanosomatida</taxon>
        <taxon>Trypanosomatidae</taxon>
        <taxon>Trypanosoma</taxon>
        <taxon>Herpetosoma</taxon>
    </lineage>
</organism>
<keyword evidence="8" id="KW-0969">Cilium</keyword>
<keyword evidence="4 12" id="KW-0436">Ligase</keyword>
<dbReference type="Pfam" id="PF03133">
    <property type="entry name" value="TTL"/>
    <property type="match status" value="1"/>
</dbReference>
<evidence type="ECO:0000256" key="8">
    <source>
        <dbReference type="ARBA" id="ARBA00023069"/>
    </source>
</evidence>
<dbReference type="OrthoDB" id="2127950at2759"/>
<dbReference type="PANTHER" id="PTHR12241:SF31">
    <property type="entry name" value="POLYGLUTAMYLASE COMPLEX SUBUNIT TTLL1"/>
    <property type="match status" value="1"/>
</dbReference>
<name>A0A061J7L5_TRYRA</name>
<protein>
    <submittedName>
        <fullName evidence="12">Tubulin tyrosine ligase</fullName>
    </submittedName>
</protein>
<keyword evidence="10" id="KW-0966">Cell projection</keyword>
<reference evidence="12 13" key="1">
    <citation type="submission" date="2013-07" db="EMBL/GenBank/DDBJ databases">
        <authorList>
            <person name="Stoco P.H."/>
            <person name="Wagner G."/>
            <person name="Gerber A."/>
            <person name="Zaha A."/>
            <person name="Thompson C."/>
            <person name="Bartholomeu D.C."/>
            <person name="Luckemeyer D.D."/>
            <person name="Bahia D."/>
            <person name="Loreto E."/>
            <person name="Prestes E.B."/>
            <person name="Lima F.M."/>
            <person name="Rodrigues-Luiz G."/>
            <person name="Vallejo G.A."/>
            <person name="Filho J.F."/>
            <person name="Monteiro K.M."/>
            <person name="Tyler K.M."/>
            <person name="de Almeida L.G."/>
            <person name="Ortiz M.F."/>
            <person name="Siervo M.A."/>
            <person name="de Moraes M.H."/>
            <person name="Cunha O.L."/>
            <person name="Mendonca-Neto R."/>
            <person name="Silva R."/>
            <person name="Teixeira S.M."/>
            <person name="Murta S.M."/>
            <person name="Sincero T.C."/>
            <person name="Mendes T.A."/>
            <person name="Urmenyi T.P."/>
            <person name="Silva V.G."/>
            <person name="da Rocha W.D."/>
            <person name="Andersson B."/>
            <person name="Romanha A.J."/>
            <person name="Steindel M."/>
            <person name="de Vasconcelos A.T."/>
            <person name="Grisard E.C."/>
        </authorList>
    </citation>
    <scope>NUCLEOTIDE SEQUENCE [LARGE SCALE GENOMIC DNA]</scope>
    <source>
        <strain evidence="12 13">SC58</strain>
    </source>
</reference>
<dbReference type="VEuPathDB" id="TriTrypDB:TRSC58_00815"/>
<evidence type="ECO:0000256" key="11">
    <source>
        <dbReference type="SAM" id="MobiDB-lite"/>
    </source>
</evidence>
<dbReference type="InterPro" id="IPR004344">
    <property type="entry name" value="TTL/TTLL_fam"/>
</dbReference>
<keyword evidence="5" id="KW-0493">Microtubule</keyword>
<dbReference type="SUPFAM" id="SSF56059">
    <property type="entry name" value="Glutathione synthetase ATP-binding domain-like"/>
    <property type="match status" value="1"/>
</dbReference>
<evidence type="ECO:0000256" key="5">
    <source>
        <dbReference type="ARBA" id="ARBA00022701"/>
    </source>
</evidence>
<evidence type="ECO:0000313" key="13">
    <source>
        <dbReference type="Proteomes" id="UP000031737"/>
    </source>
</evidence>
<proteinExistence type="inferred from homology"/>
<dbReference type="GO" id="GO:0036064">
    <property type="term" value="C:ciliary basal body"/>
    <property type="evidence" value="ECO:0007669"/>
    <property type="project" value="TreeGrafter"/>
</dbReference>
<comment type="similarity">
    <text evidence="2">Belongs to the tubulin polyglutamylase family.</text>
</comment>
<evidence type="ECO:0000256" key="9">
    <source>
        <dbReference type="ARBA" id="ARBA00023212"/>
    </source>
</evidence>
<gene>
    <name evidence="12" type="ORF">TRSC58_00815</name>
</gene>
<feature type="region of interest" description="Disordered" evidence="11">
    <location>
        <begin position="1"/>
        <end position="44"/>
    </location>
</feature>
<keyword evidence="6" id="KW-0547">Nucleotide-binding</keyword>
<dbReference type="PROSITE" id="PS51221">
    <property type="entry name" value="TTL"/>
    <property type="match status" value="1"/>
</dbReference>
<evidence type="ECO:0000256" key="1">
    <source>
        <dbReference type="ARBA" id="ARBA00004120"/>
    </source>
</evidence>
<evidence type="ECO:0000256" key="10">
    <source>
        <dbReference type="ARBA" id="ARBA00023273"/>
    </source>
</evidence>
<keyword evidence="7" id="KW-0067">ATP-binding</keyword>
<dbReference type="GO" id="GO:0015631">
    <property type="term" value="F:tubulin binding"/>
    <property type="evidence" value="ECO:0007669"/>
    <property type="project" value="TreeGrafter"/>
</dbReference>
<keyword evidence="9" id="KW-0206">Cytoskeleton</keyword>
<dbReference type="Proteomes" id="UP000031737">
    <property type="component" value="Unassembled WGS sequence"/>
</dbReference>
<dbReference type="PANTHER" id="PTHR12241">
    <property type="entry name" value="TUBULIN POLYGLUTAMYLASE"/>
    <property type="match status" value="1"/>
</dbReference>
<dbReference type="GO" id="GO:0005874">
    <property type="term" value="C:microtubule"/>
    <property type="evidence" value="ECO:0007669"/>
    <property type="project" value="UniProtKB-KW"/>
</dbReference>
<feature type="compositionally biased region" description="Basic and acidic residues" evidence="11">
    <location>
        <begin position="22"/>
        <end position="35"/>
    </location>
</feature>
<accession>A0A061J7L5</accession>
<dbReference type="AlphaFoldDB" id="A0A061J7L5"/>
<dbReference type="EMBL" id="AUPL01000815">
    <property type="protein sequence ID" value="ESL11433.1"/>
    <property type="molecule type" value="Genomic_DNA"/>
</dbReference>
<comment type="caution">
    <text evidence="12">The sequence shown here is derived from an EMBL/GenBank/DDBJ whole genome shotgun (WGS) entry which is preliminary data.</text>
</comment>